<evidence type="ECO:0000313" key="2">
    <source>
        <dbReference type="EMBL" id="QDV73870.1"/>
    </source>
</evidence>
<dbReference type="InterPro" id="IPR011042">
    <property type="entry name" value="6-blade_b-propeller_TolB-like"/>
</dbReference>
<dbReference type="Proteomes" id="UP000316426">
    <property type="component" value="Chromosome"/>
</dbReference>
<keyword evidence="3" id="KW-1185">Reference proteome</keyword>
<reference evidence="2 3" key="1">
    <citation type="submission" date="2019-02" db="EMBL/GenBank/DDBJ databases">
        <title>Deep-cultivation of Planctomycetes and their phenomic and genomic characterization uncovers novel biology.</title>
        <authorList>
            <person name="Wiegand S."/>
            <person name="Jogler M."/>
            <person name="Boedeker C."/>
            <person name="Pinto D."/>
            <person name="Vollmers J."/>
            <person name="Rivas-Marin E."/>
            <person name="Kohn T."/>
            <person name="Peeters S.H."/>
            <person name="Heuer A."/>
            <person name="Rast P."/>
            <person name="Oberbeckmann S."/>
            <person name="Bunk B."/>
            <person name="Jeske O."/>
            <person name="Meyerdierks A."/>
            <person name="Storesund J.E."/>
            <person name="Kallscheuer N."/>
            <person name="Luecker S."/>
            <person name="Lage O.M."/>
            <person name="Pohl T."/>
            <person name="Merkel B.J."/>
            <person name="Hornburger P."/>
            <person name="Mueller R.-W."/>
            <person name="Bruemmer F."/>
            <person name="Labrenz M."/>
            <person name="Spormann A.M."/>
            <person name="Op den Camp H."/>
            <person name="Overmann J."/>
            <person name="Amann R."/>
            <person name="Jetten M.S.M."/>
            <person name="Mascher T."/>
            <person name="Medema M.H."/>
            <person name="Devos D.P."/>
            <person name="Kaster A.-K."/>
            <person name="Ovreas L."/>
            <person name="Rohde M."/>
            <person name="Galperin M.Y."/>
            <person name="Jogler C."/>
        </authorList>
    </citation>
    <scope>NUCLEOTIDE SEQUENCE [LARGE SCALE GENOMIC DNA]</scope>
    <source>
        <strain evidence="2 3">Spa11</strain>
    </source>
</reference>
<evidence type="ECO:0000259" key="1">
    <source>
        <dbReference type="Pfam" id="PF07995"/>
    </source>
</evidence>
<dbReference type="InterPro" id="IPR011041">
    <property type="entry name" value="Quinoprot_gluc/sorb_DH_b-prop"/>
</dbReference>
<proteinExistence type="predicted"/>
<name>A0A518K7W2_9BACT</name>
<dbReference type="PANTHER" id="PTHR19328">
    <property type="entry name" value="HEDGEHOG-INTERACTING PROTEIN"/>
    <property type="match status" value="1"/>
</dbReference>
<dbReference type="KEGG" id="bmei:Spa11_20690"/>
<dbReference type="EC" id="1.1.5.2" evidence="2"/>
<accession>A0A518K7W2</accession>
<dbReference type="EMBL" id="CP036349">
    <property type="protein sequence ID" value="QDV73870.1"/>
    <property type="molecule type" value="Genomic_DNA"/>
</dbReference>
<dbReference type="AlphaFoldDB" id="A0A518K7W2"/>
<dbReference type="InterPro" id="IPR012938">
    <property type="entry name" value="Glc/Sorbosone_DH"/>
</dbReference>
<dbReference type="SUPFAM" id="SSF50952">
    <property type="entry name" value="Soluble quinoprotein glucose dehydrogenase"/>
    <property type="match status" value="1"/>
</dbReference>
<dbReference type="GO" id="GO:0008876">
    <property type="term" value="F:quinoprotein glucose dehydrogenase activity"/>
    <property type="evidence" value="ECO:0007669"/>
    <property type="project" value="UniProtKB-EC"/>
</dbReference>
<dbReference type="Gene3D" id="2.120.10.30">
    <property type="entry name" value="TolB, C-terminal domain"/>
    <property type="match status" value="1"/>
</dbReference>
<sequence>MLLAATCSMTVQAATYHVSRLTGDLHIPVDAEVVPGFEDKIFIAQLGGVASDGTDGDPITKSEGRIVVYDRNTGAVDYDNPFLVINDTSLVDPYGVPEVGLFSMAFHPEFQTNGKLYVNAAVNHTGPAPTVDSRVSPFKTVVREYTVDVNNPALPVTGSRTILTLDQPAANHNGSWIGFNPHESAQGIHNLYITQGDGGDQHDPFNYAQNPNNWYGTVMRVDVDGDDFAGDADKNYAIPADNPYADGVDGAPEVWAWGLRNPWRASFDSANGDMYIGDVGQGWYEEVNLIPAGTSGQNFGWRLREGTVATPTGGVGGPSRSAVDPIYAYLHFGRPGANPDFAGNSVTGGVLYRGPIQELDGRYIFADNVFGQIWSFDPANPLGTVQNMNSLFTPDEGQIFGVTSFDLDENGNLLIVDGAGGLYTLLANAALTLTVNRETGEMTFNNFTGDPAAIKSYQLTSSVGAIGVTELTPVTGNYDASPGGDGSIDATGDWQILSGPSDPFVFEEGAIGAAPTFADQQGFQLSAAGGWIPSPNEDLVLTVTLGDGTVVPASVEYIGNDGVPYVAGDIDFDGEVSFSDWVVFNDNHLTDIAGMSPAASYGHGDLDGDGDNDFDDFRLFQQLFDSANGAGAFAKAIGVVPEPSSLLIGSVAILAVVSRPQRRVSFDGLLA</sequence>
<keyword evidence="2" id="KW-0560">Oxidoreductase</keyword>
<organism evidence="2 3">
    <name type="scientific">Botrimarina mediterranea</name>
    <dbReference type="NCBI Taxonomy" id="2528022"/>
    <lineage>
        <taxon>Bacteria</taxon>
        <taxon>Pseudomonadati</taxon>
        <taxon>Planctomycetota</taxon>
        <taxon>Planctomycetia</taxon>
        <taxon>Pirellulales</taxon>
        <taxon>Lacipirellulaceae</taxon>
        <taxon>Botrimarina</taxon>
    </lineage>
</organism>
<dbReference type="Pfam" id="PF07995">
    <property type="entry name" value="GSDH"/>
    <property type="match status" value="1"/>
</dbReference>
<gene>
    <name evidence="2" type="primary">gdhB_2</name>
    <name evidence="2" type="ORF">Spa11_20690</name>
</gene>
<dbReference type="PANTHER" id="PTHR19328:SF13">
    <property type="entry name" value="HIPL1 PROTEIN"/>
    <property type="match status" value="1"/>
</dbReference>
<protein>
    <submittedName>
        <fullName evidence="2">Quinoprotein glucose dehydrogenase B</fullName>
        <ecNumber evidence="2">1.1.5.2</ecNumber>
    </submittedName>
</protein>
<evidence type="ECO:0000313" key="3">
    <source>
        <dbReference type="Proteomes" id="UP000316426"/>
    </source>
</evidence>
<feature type="domain" description="Glucose/Sorbosone dehydrogenase" evidence="1">
    <location>
        <begin position="98"/>
        <end position="303"/>
    </location>
</feature>